<evidence type="ECO:0000256" key="1">
    <source>
        <dbReference type="ARBA" id="ARBA00008635"/>
    </source>
</evidence>
<evidence type="ECO:0000256" key="2">
    <source>
        <dbReference type="ARBA" id="ARBA00022723"/>
    </source>
</evidence>
<name>A0A3S9V1U7_9BACL</name>
<dbReference type="InterPro" id="IPR034660">
    <property type="entry name" value="DinB/YfiT-like"/>
</dbReference>
<dbReference type="AlphaFoldDB" id="A0A3S9V1U7"/>
<dbReference type="PANTHER" id="PTHR37302:SF3">
    <property type="entry name" value="DAMAGE-INDUCIBLE PROTEIN DINB"/>
    <property type="match status" value="1"/>
</dbReference>
<comment type="similarity">
    <text evidence="1">Belongs to the DinB family.</text>
</comment>
<dbReference type="Proteomes" id="UP000270678">
    <property type="component" value="Chromosome"/>
</dbReference>
<dbReference type="RefSeq" id="WP_127001242.1">
    <property type="nucleotide sequence ID" value="NZ_CP034346.1"/>
</dbReference>
<evidence type="ECO:0000313" key="4">
    <source>
        <dbReference type="EMBL" id="AZS16541.1"/>
    </source>
</evidence>
<organism evidence="4 5">
    <name type="scientific">Paenibacillus lutimineralis</name>
    <dbReference type="NCBI Taxonomy" id="2707005"/>
    <lineage>
        <taxon>Bacteria</taxon>
        <taxon>Bacillati</taxon>
        <taxon>Bacillota</taxon>
        <taxon>Bacilli</taxon>
        <taxon>Bacillales</taxon>
        <taxon>Paenibacillaceae</taxon>
        <taxon>Paenibacillus</taxon>
    </lineage>
</organism>
<dbReference type="KEGG" id="plut:EI981_20170"/>
<proteinExistence type="inferred from homology"/>
<feature type="binding site" evidence="3">
    <location>
        <position position="44"/>
    </location>
    <ligand>
        <name>a divalent metal cation</name>
        <dbReference type="ChEBI" id="CHEBI:60240"/>
    </ligand>
</feature>
<dbReference type="GO" id="GO:0046872">
    <property type="term" value="F:metal ion binding"/>
    <property type="evidence" value="ECO:0007669"/>
    <property type="project" value="UniProtKB-KW"/>
</dbReference>
<dbReference type="PANTHER" id="PTHR37302">
    <property type="entry name" value="SLR1116 PROTEIN"/>
    <property type="match status" value="1"/>
</dbReference>
<feature type="binding site" evidence="3">
    <location>
        <position position="123"/>
    </location>
    <ligand>
        <name>a divalent metal cation</name>
        <dbReference type="ChEBI" id="CHEBI:60240"/>
    </ligand>
</feature>
<evidence type="ECO:0000313" key="5">
    <source>
        <dbReference type="Proteomes" id="UP000270678"/>
    </source>
</evidence>
<dbReference type="SUPFAM" id="SSF109854">
    <property type="entry name" value="DinB/YfiT-like putative metalloenzymes"/>
    <property type="match status" value="1"/>
</dbReference>
<keyword evidence="5" id="KW-1185">Reference proteome</keyword>
<gene>
    <name evidence="4" type="ORF">EI981_20170</name>
</gene>
<keyword evidence="2 3" id="KW-0479">Metal-binding</keyword>
<reference evidence="5" key="1">
    <citation type="submission" date="2018-12" db="EMBL/GenBank/DDBJ databases">
        <title>Complete genome sequence of Paenibacillus sp. MBLB1234.</title>
        <authorList>
            <person name="Nam Y.-D."/>
            <person name="Kang J."/>
            <person name="Chung W.-H."/>
            <person name="Park Y.S."/>
        </authorList>
    </citation>
    <scope>NUCLEOTIDE SEQUENCE [LARGE SCALE GENOMIC DNA]</scope>
    <source>
        <strain evidence="5">MBLB1234</strain>
    </source>
</reference>
<sequence>MKALFQYNWQVRDEWFGALESIPPIELIKERGAGVGSILKTIFHIIDVEYSWMRAMQNEPDIVFRFEDYQDVQALRNLSNELRVEMREFINKWTQEMEYEMVHPSWQDKAFYKGEILRHILVHEVHHIGQLSIWSKEIGIQVISSNFIGRELM</sequence>
<dbReference type="OrthoDB" id="25666at2"/>
<dbReference type="Gene3D" id="1.20.120.450">
    <property type="entry name" value="dinb family like domain"/>
    <property type="match status" value="1"/>
</dbReference>
<evidence type="ECO:0000256" key="3">
    <source>
        <dbReference type="PIRSR" id="PIRSR607837-1"/>
    </source>
</evidence>
<feature type="binding site" evidence="3">
    <location>
        <position position="127"/>
    </location>
    <ligand>
        <name>a divalent metal cation</name>
        <dbReference type="ChEBI" id="CHEBI:60240"/>
    </ligand>
</feature>
<dbReference type="InterPro" id="IPR007837">
    <property type="entry name" value="DinB"/>
</dbReference>
<accession>A0A3S9V1U7</accession>
<dbReference type="Pfam" id="PF05163">
    <property type="entry name" value="DinB"/>
    <property type="match status" value="1"/>
</dbReference>
<protein>
    <submittedName>
        <fullName evidence="4">Damage-inducible protein DinB</fullName>
    </submittedName>
</protein>
<dbReference type="EMBL" id="CP034346">
    <property type="protein sequence ID" value="AZS16541.1"/>
    <property type="molecule type" value="Genomic_DNA"/>
</dbReference>